<dbReference type="PROSITE" id="PS51194">
    <property type="entry name" value="HELICASE_CTER"/>
    <property type="match status" value="1"/>
</dbReference>
<name>A0A6J5N841_9CAUD</name>
<dbReference type="InterPro" id="IPR027417">
    <property type="entry name" value="P-loop_NTPase"/>
</dbReference>
<dbReference type="EMBL" id="LR796642">
    <property type="protein sequence ID" value="CAB4155790.1"/>
    <property type="molecule type" value="Genomic_DNA"/>
</dbReference>
<dbReference type="Gene3D" id="3.40.50.10810">
    <property type="entry name" value="Tandem AAA-ATPase domain"/>
    <property type="match status" value="1"/>
</dbReference>
<reference evidence="4" key="1">
    <citation type="submission" date="2020-04" db="EMBL/GenBank/DDBJ databases">
        <authorList>
            <person name="Chiriac C."/>
            <person name="Salcher M."/>
            <person name="Ghai R."/>
            <person name="Kavagutti S V."/>
        </authorList>
    </citation>
    <scope>NUCLEOTIDE SEQUENCE</scope>
</reference>
<evidence type="ECO:0000256" key="1">
    <source>
        <dbReference type="ARBA" id="ARBA00022801"/>
    </source>
</evidence>
<organism evidence="4">
    <name type="scientific">uncultured Caudovirales phage</name>
    <dbReference type="NCBI Taxonomy" id="2100421"/>
    <lineage>
        <taxon>Viruses</taxon>
        <taxon>Duplodnaviria</taxon>
        <taxon>Heunggongvirae</taxon>
        <taxon>Uroviricota</taxon>
        <taxon>Caudoviricetes</taxon>
        <taxon>Peduoviridae</taxon>
        <taxon>Maltschvirus</taxon>
        <taxon>Maltschvirus maltsch</taxon>
    </lineage>
</organism>
<evidence type="ECO:0000313" key="4">
    <source>
        <dbReference type="EMBL" id="CAB4155790.1"/>
    </source>
</evidence>
<dbReference type="GO" id="GO:0031297">
    <property type="term" value="P:replication fork processing"/>
    <property type="evidence" value="ECO:0007669"/>
    <property type="project" value="TreeGrafter"/>
</dbReference>
<feature type="domain" description="Helicase C-terminal" evidence="3">
    <location>
        <begin position="305"/>
        <end position="453"/>
    </location>
</feature>
<dbReference type="SMART" id="SM00487">
    <property type="entry name" value="DEXDc"/>
    <property type="match status" value="1"/>
</dbReference>
<dbReference type="CDD" id="cd18793">
    <property type="entry name" value="SF2_C_SNF"/>
    <property type="match status" value="1"/>
</dbReference>
<dbReference type="PANTHER" id="PTHR45766:SF6">
    <property type="entry name" value="SWI_SNF-RELATED MATRIX-ASSOCIATED ACTIN-DEPENDENT REGULATOR OF CHROMATIN SUBFAMILY A-LIKE PROTEIN 1"/>
    <property type="match status" value="1"/>
</dbReference>
<evidence type="ECO:0000259" key="3">
    <source>
        <dbReference type="PROSITE" id="PS51194"/>
    </source>
</evidence>
<feature type="domain" description="Helicase ATP-binding" evidence="2">
    <location>
        <begin position="18"/>
        <end position="175"/>
    </location>
</feature>
<dbReference type="PANTHER" id="PTHR45766">
    <property type="entry name" value="DNA ANNEALING HELICASE AND ENDONUCLEASE ZRANB3 FAMILY MEMBER"/>
    <property type="match status" value="1"/>
</dbReference>
<gene>
    <name evidence="4" type="ORF">UFOVP661_17</name>
</gene>
<dbReference type="InterPro" id="IPR014001">
    <property type="entry name" value="Helicase_ATP-bd"/>
</dbReference>
<keyword evidence="1" id="KW-0378">Hydrolase</keyword>
<dbReference type="InterPro" id="IPR049730">
    <property type="entry name" value="SNF2/RAD54-like_C"/>
</dbReference>
<accession>A0A6J5N841</accession>
<protein>
    <submittedName>
        <fullName evidence="4">DEXDc domain containing protein</fullName>
    </submittedName>
</protein>
<dbReference type="GO" id="GO:0006281">
    <property type="term" value="P:DNA repair"/>
    <property type="evidence" value="ECO:0007669"/>
    <property type="project" value="TreeGrafter"/>
</dbReference>
<dbReference type="Pfam" id="PF00176">
    <property type="entry name" value="SNF2-rel_dom"/>
    <property type="match status" value="1"/>
</dbReference>
<dbReference type="InterPro" id="IPR038718">
    <property type="entry name" value="SNF2-like_sf"/>
</dbReference>
<dbReference type="GO" id="GO:0016787">
    <property type="term" value="F:hydrolase activity"/>
    <property type="evidence" value="ECO:0007669"/>
    <property type="project" value="UniProtKB-KW"/>
</dbReference>
<dbReference type="InterPro" id="IPR001650">
    <property type="entry name" value="Helicase_C-like"/>
</dbReference>
<dbReference type="Gene3D" id="3.40.50.300">
    <property type="entry name" value="P-loop containing nucleotide triphosphate hydrolases"/>
    <property type="match status" value="1"/>
</dbReference>
<dbReference type="InterPro" id="IPR000330">
    <property type="entry name" value="SNF2_N"/>
</dbReference>
<dbReference type="SUPFAM" id="SSF52540">
    <property type="entry name" value="P-loop containing nucleoside triphosphate hydrolases"/>
    <property type="match status" value="2"/>
</dbReference>
<evidence type="ECO:0000259" key="2">
    <source>
        <dbReference type="PROSITE" id="PS51192"/>
    </source>
</evidence>
<sequence>MTDWPFNMPPLPVQAEALKQSDEMRGFAFFMEPGMGKTGTVMAEFTDLARKKEVDLLLVVCPNNLRANWRSEAEKMGFEYEVAIFPEPAPKLGMWIVNYEKMISKSFDEIYSKVQKRDFYAVCDESHRIKNFKAKVSKAVIYLFDHAKVKRVMTGTPMANNVVDLWAQLRAINKHGGHRSPYTFRNRFGVMGGWMGKQIVGMQRDAELKEMLAECSFTAKKKEWMASLPPKAYYTLGYEMNIDQRRFYKQIMKDRFLAIDDKEVTAQMVITALMKMQQITSGFMIDDDQKVIHLCEPGKNPKIEAIKDIIEDIPGKAIIFGHYRETINMLERALGPYDPLVIRGGMDKDDVSDIVSCFNKRDDQRVIIAQTSTAKEGLTLLGTVNVPCCTTIFAENSYSIIDRTQAEDRNHRHGQVSDQVSYYDMAGSPIEAKIIKALQDKKDLVKVVMEVRK</sequence>
<proteinExistence type="predicted"/>
<dbReference type="GO" id="GO:0005524">
    <property type="term" value="F:ATP binding"/>
    <property type="evidence" value="ECO:0007669"/>
    <property type="project" value="InterPro"/>
</dbReference>
<dbReference type="PROSITE" id="PS51192">
    <property type="entry name" value="HELICASE_ATP_BIND_1"/>
    <property type="match status" value="1"/>
</dbReference>